<dbReference type="EMBL" id="CH479193">
    <property type="protein sequence ID" value="EDW26779.1"/>
    <property type="molecule type" value="Genomic_DNA"/>
</dbReference>
<dbReference type="PhylomeDB" id="B4GVT4"/>
<evidence type="ECO:0000313" key="2">
    <source>
        <dbReference type="EMBL" id="EDW26779.1"/>
    </source>
</evidence>
<dbReference type="AlphaFoldDB" id="B4GVT4"/>
<dbReference type="KEGG" id="dpe:6597477"/>
<keyword evidence="3" id="KW-1185">Reference proteome</keyword>
<gene>
    <name evidence="2" type="primary">Dper\GL14715</name>
    <name evidence="2" type="ORF">Dper_GL14715</name>
</gene>
<feature type="region of interest" description="Disordered" evidence="1">
    <location>
        <begin position="18"/>
        <end position="39"/>
    </location>
</feature>
<proteinExistence type="predicted"/>
<dbReference type="Proteomes" id="UP000008744">
    <property type="component" value="Unassembled WGS sequence"/>
</dbReference>
<sequence>MPPFIRDDVPFVWCQEEQNQEQNQDNNLNAEPIQEDNELSSDDQALDVALLQVRAAVERNAVEADRAGINVVTFHQRNAVYSNLLFEFVTAVDRKIALNREPATAETAIEHSALTAQINRLVREVCEFNISYN</sequence>
<organism evidence="3">
    <name type="scientific">Drosophila persimilis</name>
    <name type="common">Fruit fly</name>
    <dbReference type="NCBI Taxonomy" id="7234"/>
    <lineage>
        <taxon>Eukaryota</taxon>
        <taxon>Metazoa</taxon>
        <taxon>Ecdysozoa</taxon>
        <taxon>Arthropoda</taxon>
        <taxon>Hexapoda</taxon>
        <taxon>Insecta</taxon>
        <taxon>Pterygota</taxon>
        <taxon>Neoptera</taxon>
        <taxon>Endopterygota</taxon>
        <taxon>Diptera</taxon>
        <taxon>Brachycera</taxon>
        <taxon>Muscomorpha</taxon>
        <taxon>Ephydroidea</taxon>
        <taxon>Drosophilidae</taxon>
        <taxon>Drosophila</taxon>
        <taxon>Sophophora</taxon>
    </lineage>
</organism>
<feature type="compositionally biased region" description="Low complexity" evidence="1">
    <location>
        <begin position="18"/>
        <end position="31"/>
    </location>
</feature>
<dbReference type="HOGENOM" id="CLU_1983897_0_0_1"/>
<dbReference type="OMA" id="WCQEEQN"/>
<reference evidence="2 3" key="1">
    <citation type="journal article" date="2007" name="Nature">
        <title>Evolution of genes and genomes on the Drosophila phylogeny.</title>
        <authorList>
            <consortium name="Drosophila 12 Genomes Consortium"/>
            <person name="Clark A.G."/>
            <person name="Eisen M.B."/>
            <person name="Smith D.R."/>
            <person name="Bergman C.M."/>
            <person name="Oliver B."/>
            <person name="Markow T.A."/>
            <person name="Kaufman T.C."/>
            <person name="Kellis M."/>
            <person name="Gelbart W."/>
            <person name="Iyer V.N."/>
            <person name="Pollard D.A."/>
            <person name="Sackton T.B."/>
            <person name="Larracuente A.M."/>
            <person name="Singh N.D."/>
            <person name="Abad J.P."/>
            <person name="Abt D.N."/>
            <person name="Adryan B."/>
            <person name="Aguade M."/>
            <person name="Akashi H."/>
            <person name="Anderson W.W."/>
            <person name="Aquadro C.F."/>
            <person name="Ardell D.H."/>
            <person name="Arguello R."/>
            <person name="Artieri C.G."/>
            <person name="Barbash D.A."/>
            <person name="Barker D."/>
            <person name="Barsanti P."/>
            <person name="Batterham P."/>
            <person name="Batzoglou S."/>
            <person name="Begun D."/>
            <person name="Bhutkar A."/>
            <person name="Blanco E."/>
            <person name="Bosak S.A."/>
            <person name="Bradley R.K."/>
            <person name="Brand A.D."/>
            <person name="Brent M.R."/>
            <person name="Brooks A.N."/>
            <person name="Brown R.H."/>
            <person name="Butlin R.K."/>
            <person name="Caggese C."/>
            <person name="Calvi B.R."/>
            <person name="Bernardo de Carvalho A."/>
            <person name="Caspi A."/>
            <person name="Castrezana S."/>
            <person name="Celniker S.E."/>
            <person name="Chang J.L."/>
            <person name="Chapple C."/>
            <person name="Chatterji S."/>
            <person name="Chinwalla A."/>
            <person name="Civetta A."/>
            <person name="Clifton S.W."/>
            <person name="Comeron J.M."/>
            <person name="Costello J.C."/>
            <person name="Coyne J.A."/>
            <person name="Daub J."/>
            <person name="David R.G."/>
            <person name="Delcher A.L."/>
            <person name="Delehaunty K."/>
            <person name="Do C.B."/>
            <person name="Ebling H."/>
            <person name="Edwards K."/>
            <person name="Eickbush T."/>
            <person name="Evans J.D."/>
            <person name="Filipski A."/>
            <person name="Findeiss S."/>
            <person name="Freyhult E."/>
            <person name="Fulton L."/>
            <person name="Fulton R."/>
            <person name="Garcia A.C."/>
            <person name="Gardiner A."/>
            <person name="Garfield D.A."/>
            <person name="Garvin B.E."/>
            <person name="Gibson G."/>
            <person name="Gilbert D."/>
            <person name="Gnerre S."/>
            <person name="Godfrey J."/>
            <person name="Good R."/>
            <person name="Gotea V."/>
            <person name="Gravely B."/>
            <person name="Greenberg A.J."/>
            <person name="Griffiths-Jones S."/>
            <person name="Gross S."/>
            <person name="Guigo R."/>
            <person name="Gustafson E.A."/>
            <person name="Haerty W."/>
            <person name="Hahn M.W."/>
            <person name="Halligan D.L."/>
            <person name="Halpern A.L."/>
            <person name="Halter G.M."/>
            <person name="Han M.V."/>
            <person name="Heger A."/>
            <person name="Hillier L."/>
            <person name="Hinrichs A.S."/>
            <person name="Holmes I."/>
            <person name="Hoskins R.A."/>
            <person name="Hubisz M.J."/>
            <person name="Hultmark D."/>
            <person name="Huntley M.A."/>
            <person name="Jaffe D.B."/>
            <person name="Jagadeeshan S."/>
            <person name="Jeck W.R."/>
            <person name="Johnson J."/>
            <person name="Jones C.D."/>
            <person name="Jordan W.C."/>
            <person name="Karpen G.H."/>
            <person name="Kataoka E."/>
            <person name="Keightley P.D."/>
            <person name="Kheradpour P."/>
            <person name="Kirkness E.F."/>
            <person name="Koerich L.B."/>
            <person name="Kristiansen K."/>
            <person name="Kudrna D."/>
            <person name="Kulathinal R.J."/>
            <person name="Kumar S."/>
            <person name="Kwok R."/>
            <person name="Lander E."/>
            <person name="Langley C.H."/>
            <person name="Lapoint R."/>
            <person name="Lazzaro B.P."/>
            <person name="Lee S.J."/>
            <person name="Levesque L."/>
            <person name="Li R."/>
            <person name="Lin C.F."/>
            <person name="Lin M.F."/>
            <person name="Lindblad-Toh K."/>
            <person name="Llopart A."/>
            <person name="Long M."/>
            <person name="Low L."/>
            <person name="Lozovsky E."/>
            <person name="Lu J."/>
            <person name="Luo M."/>
            <person name="Machado C.A."/>
            <person name="Makalowski W."/>
            <person name="Marzo M."/>
            <person name="Matsuda M."/>
            <person name="Matzkin L."/>
            <person name="McAllister B."/>
            <person name="McBride C.S."/>
            <person name="McKernan B."/>
            <person name="McKernan K."/>
            <person name="Mendez-Lago M."/>
            <person name="Minx P."/>
            <person name="Mollenhauer M.U."/>
            <person name="Montooth K."/>
            <person name="Mount S.M."/>
            <person name="Mu X."/>
            <person name="Myers E."/>
            <person name="Negre B."/>
            <person name="Newfeld S."/>
            <person name="Nielsen R."/>
            <person name="Noor M.A."/>
            <person name="O'Grady P."/>
            <person name="Pachter L."/>
            <person name="Papaceit M."/>
            <person name="Parisi M.J."/>
            <person name="Parisi M."/>
            <person name="Parts L."/>
            <person name="Pedersen J.S."/>
            <person name="Pesole G."/>
            <person name="Phillippy A.M."/>
            <person name="Ponting C.P."/>
            <person name="Pop M."/>
            <person name="Porcelli D."/>
            <person name="Powell J.R."/>
            <person name="Prohaska S."/>
            <person name="Pruitt K."/>
            <person name="Puig M."/>
            <person name="Quesneville H."/>
            <person name="Ram K.R."/>
            <person name="Rand D."/>
            <person name="Rasmussen M.D."/>
            <person name="Reed L.K."/>
            <person name="Reenan R."/>
            <person name="Reily A."/>
            <person name="Remington K.A."/>
            <person name="Rieger T.T."/>
            <person name="Ritchie M.G."/>
            <person name="Robin C."/>
            <person name="Rogers Y.H."/>
            <person name="Rohde C."/>
            <person name="Rozas J."/>
            <person name="Rubenfield M.J."/>
            <person name="Ruiz A."/>
            <person name="Russo S."/>
            <person name="Salzberg S.L."/>
            <person name="Sanchez-Gracia A."/>
            <person name="Saranga D.J."/>
            <person name="Sato H."/>
            <person name="Schaeffer S.W."/>
            <person name="Schatz M.C."/>
            <person name="Schlenke T."/>
            <person name="Schwartz R."/>
            <person name="Segarra C."/>
            <person name="Singh R.S."/>
            <person name="Sirot L."/>
            <person name="Sirota M."/>
            <person name="Sisneros N.B."/>
            <person name="Smith C.D."/>
            <person name="Smith T.F."/>
            <person name="Spieth J."/>
            <person name="Stage D.E."/>
            <person name="Stark A."/>
            <person name="Stephan W."/>
            <person name="Strausberg R.L."/>
            <person name="Strempel S."/>
            <person name="Sturgill D."/>
            <person name="Sutton G."/>
            <person name="Sutton G.G."/>
            <person name="Tao W."/>
            <person name="Teichmann S."/>
            <person name="Tobari Y.N."/>
            <person name="Tomimura Y."/>
            <person name="Tsolas J.M."/>
            <person name="Valente V.L."/>
            <person name="Venter E."/>
            <person name="Venter J.C."/>
            <person name="Vicario S."/>
            <person name="Vieira F.G."/>
            <person name="Vilella A.J."/>
            <person name="Villasante A."/>
            <person name="Walenz B."/>
            <person name="Wang J."/>
            <person name="Wasserman M."/>
            <person name="Watts T."/>
            <person name="Wilson D."/>
            <person name="Wilson R.K."/>
            <person name="Wing R.A."/>
            <person name="Wolfner M.F."/>
            <person name="Wong A."/>
            <person name="Wong G.K."/>
            <person name="Wu C.I."/>
            <person name="Wu G."/>
            <person name="Yamamoto D."/>
            <person name="Yang H.P."/>
            <person name="Yang S.P."/>
            <person name="Yorke J.A."/>
            <person name="Yoshida K."/>
            <person name="Zdobnov E."/>
            <person name="Zhang P."/>
            <person name="Zhang Y."/>
            <person name="Zimin A.V."/>
            <person name="Baldwin J."/>
            <person name="Abdouelleil A."/>
            <person name="Abdulkadir J."/>
            <person name="Abebe A."/>
            <person name="Abera B."/>
            <person name="Abreu J."/>
            <person name="Acer S.C."/>
            <person name="Aftuck L."/>
            <person name="Alexander A."/>
            <person name="An P."/>
            <person name="Anderson E."/>
            <person name="Anderson S."/>
            <person name="Arachi H."/>
            <person name="Azer M."/>
            <person name="Bachantsang P."/>
            <person name="Barry A."/>
            <person name="Bayul T."/>
            <person name="Berlin A."/>
            <person name="Bessette D."/>
            <person name="Bloom T."/>
            <person name="Blye J."/>
            <person name="Boguslavskiy L."/>
            <person name="Bonnet C."/>
            <person name="Boukhgalter B."/>
            <person name="Bourzgui I."/>
            <person name="Brown A."/>
            <person name="Cahill P."/>
            <person name="Channer S."/>
            <person name="Cheshatsang Y."/>
            <person name="Chuda L."/>
            <person name="Citroen M."/>
            <person name="Collymore A."/>
            <person name="Cooke P."/>
            <person name="Costello M."/>
            <person name="D'Aco K."/>
            <person name="Daza R."/>
            <person name="De Haan G."/>
            <person name="DeGray S."/>
            <person name="DeMaso C."/>
            <person name="Dhargay N."/>
            <person name="Dooley K."/>
            <person name="Dooley E."/>
            <person name="Doricent M."/>
            <person name="Dorje P."/>
            <person name="Dorjee K."/>
            <person name="Dupes A."/>
            <person name="Elong R."/>
            <person name="Falk J."/>
            <person name="Farina A."/>
            <person name="Faro S."/>
            <person name="Ferguson D."/>
            <person name="Fisher S."/>
            <person name="Foley C.D."/>
            <person name="Franke A."/>
            <person name="Friedrich D."/>
            <person name="Gadbois L."/>
            <person name="Gearin G."/>
            <person name="Gearin C.R."/>
            <person name="Giannoukos G."/>
            <person name="Goode T."/>
            <person name="Graham J."/>
            <person name="Grandbois E."/>
            <person name="Grewal S."/>
            <person name="Gyaltsen K."/>
            <person name="Hafez N."/>
            <person name="Hagos B."/>
            <person name="Hall J."/>
            <person name="Henson C."/>
            <person name="Hollinger A."/>
            <person name="Honan T."/>
            <person name="Huard M.D."/>
            <person name="Hughes L."/>
            <person name="Hurhula B."/>
            <person name="Husby M.E."/>
            <person name="Kamat A."/>
            <person name="Kanga B."/>
            <person name="Kashin S."/>
            <person name="Khazanovich D."/>
            <person name="Kisner P."/>
            <person name="Lance K."/>
            <person name="Lara M."/>
            <person name="Lee W."/>
            <person name="Lennon N."/>
            <person name="Letendre F."/>
            <person name="LeVine R."/>
            <person name="Lipovsky A."/>
            <person name="Liu X."/>
            <person name="Liu J."/>
            <person name="Liu S."/>
            <person name="Lokyitsang T."/>
            <person name="Lokyitsang Y."/>
            <person name="Lubonja R."/>
            <person name="Lui A."/>
            <person name="MacDonald P."/>
            <person name="Magnisalis V."/>
            <person name="Maru K."/>
            <person name="Matthews C."/>
            <person name="McCusker W."/>
            <person name="McDonough S."/>
            <person name="Mehta T."/>
            <person name="Meldrim J."/>
            <person name="Meneus L."/>
            <person name="Mihai O."/>
            <person name="Mihalev A."/>
            <person name="Mihova T."/>
            <person name="Mittelman R."/>
            <person name="Mlenga V."/>
            <person name="Montmayeur A."/>
            <person name="Mulrain L."/>
            <person name="Navidi A."/>
            <person name="Naylor J."/>
            <person name="Negash T."/>
            <person name="Nguyen T."/>
            <person name="Nguyen N."/>
            <person name="Nicol R."/>
            <person name="Norbu C."/>
            <person name="Norbu N."/>
            <person name="Novod N."/>
            <person name="O'Neill B."/>
            <person name="Osman S."/>
            <person name="Markiewicz E."/>
            <person name="Oyono O.L."/>
            <person name="Patti C."/>
            <person name="Phunkhang P."/>
            <person name="Pierre F."/>
            <person name="Priest M."/>
            <person name="Raghuraman S."/>
            <person name="Rege F."/>
            <person name="Reyes R."/>
            <person name="Rise C."/>
            <person name="Rogov P."/>
            <person name="Ross K."/>
            <person name="Ryan E."/>
            <person name="Settipalli S."/>
            <person name="Shea T."/>
            <person name="Sherpa N."/>
            <person name="Shi L."/>
            <person name="Shih D."/>
            <person name="Sparrow T."/>
            <person name="Spaulding J."/>
            <person name="Stalker J."/>
            <person name="Stange-Thomann N."/>
            <person name="Stavropoulos S."/>
            <person name="Stone C."/>
            <person name="Strader C."/>
            <person name="Tesfaye S."/>
            <person name="Thomson T."/>
            <person name="Thoulutsang Y."/>
            <person name="Thoulutsang D."/>
            <person name="Topham K."/>
            <person name="Topping I."/>
            <person name="Tsamla T."/>
            <person name="Vassiliev H."/>
            <person name="Vo A."/>
            <person name="Wangchuk T."/>
            <person name="Wangdi T."/>
            <person name="Weiand M."/>
            <person name="Wilkinson J."/>
            <person name="Wilson A."/>
            <person name="Yadav S."/>
            <person name="Young G."/>
            <person name="Yu Q."/>
            <person name="Zembek L."/>
            <person name="Zhong D."/>
            <person name="Zimmer A."/>
            <person name="Zwirko Z."/>
            <person name="Jaffe D.B."/>
            <person name="Alvarez P."/>
            <person name="Brockman W."/>
            <person name="Butler J."/>
            <person name="Chin C."/>
            <person name="Gnerre S."/>
            <person name="Grabherr M."/>
            <person name="Kleber M."/>
            <person name="Mauceli E."/>
            <person name="MacCallum I."/>
        </authorList>
    </citation>
    <scope>NUCLEOTIDE SEQUENCE [LARGE SCALE GENOMIC DNA]</scope>
    <source>
        <strain evidence="3">MSH-3 / Tucson 14011-0111.49</strain>
    </source>
</reference>
<evidence type="ECO:0000256" key="1">
    <source>
        <dbReference type="SAM" id="MobiDB-lite"/>
    </source>
</evidence>
<evidence type="ECO:0000313" key="3">
    <source>
        <dbReference type="Proteomes" id="UP000008744"/>
    </source>
</evidence>
<protein>
    <submittedName>
        <fullName evidence="2">GL14715</fullName>
    </submittedName>
</protein>
<accession>B4GVT4</accession>
<name>B4GVT4_DROPE</name>